<evidence type="ECO:0000256" key="1">
    <source>
        <dbReference type="ARBA" id="ARBA00010641"/>
    </source>
</evidence>
<dbReference type="Pfam" id="PF08281">
    <property type="entry name" value="Sigma70_r4_2"/>
    <property type="match status" value="1"/>
</dbReference>
<accession>A0ABW5L3W0</accession>
<dbReference type="Pfam" id="PF04542">
    <property type="entry name" value="Sigma70_r2"/>
    <property type="match status" value="1"/>
</dbReference>
<dbReference type="Gene3D" id="1.10.1740.10">
    <property type="match status" value="1"/>
</dbReference>
<dbReference type="Gene3D" id="1.10.10.10">
    <property type="entry name" value="Winged helix-like DNA-binding domain superfamily/Winged helix DNA-binding domain"/>
    <property type="match status" value="1"/>
</dbReference>
<dbReference type="InterPro" id="IPR013249">
    <property type="entry name" value="RNA_pol_sigma70_r4_t2"/>
</dbReference>
<dbReference type="RefSeq" id="WP_210354015.1">
    <property type="nucleotide sequence ID" value="NZ_JAEQMU010000001.1"/>
</dbReference>
<gene>
    <name evidence="7" type="ORF">ACFSQW_15010</name>
</gene>
<evidence type="ECO:0000259" key="6">
    <source>
        <dbReference type="Pfam" id="PF08281"/>
    </source>
</evidence>
<comment type="similarity">
    <text evidence="1">Belongs to the sigma-70 factor family. ECF subfamily.</text>
</comment>
<dbReference type="PANTHER" id="PTHR43133:SF46">
    <property type="entry name" value="RNA POLYMERASE SIGMA-70 FACTOR ECF SUBFAMILY"/>
    <property type="match status" value="1"/>
</dbReference>
<dbReference type="NCBIfam" id="TIGR02985">
    <property type="entry name" value="Sig70_bacteroi1"/>
    <property type="match status" value="1"/>
</dbReference>
<feature type="domain" description="RNA polymerase sigma-70 region 2" evidence="5">
    <location>
        <begin position="13"/>
        <end position="78"/>
    </location>
</feature>
<reference evidence="8" key="1">
    <citation type="journal article" date="2019" name="Int. J. Syst. Evol. Microbiol.">
        <title>The Global Catalogue of Microorganisms (GCM) 10K type strain sequencing project: providing services to taxonomists for standard genome sequencing and annotation.</title>
        <authorList>
            <consortium name="The Broad Institute Genomics Platform"/>
            <consortium name="The Broad Institute Genome Sequencing Center for Infectious Disease"/>
            <person name="Wu L."/>
            <person name="Ma J."/>
        </authorList>
    </citation>
    <scope>NUCLEOTIDE SEQUENCE [LARGE SCALE GENOMIC DNA]</scope>
    <source>
        <strain evidence="8">KCTC 52298</strain>
    </source>
</reference>
<keyword evidence="2" id="KW-0805">Transcription regulation</keyword>
<evidence type="ECO:0000256" key="4">
    <source>
        <dbReference type="ARBA" id="ARBA00023163"/>
    </source>
</evidence>
<name>A0ABW5L3W0_9SPHI</name>
<dbReference type="InterPro" id="IPR013325">
    <property type="entry name" value="RNA_pol_sigma_r2"/>
</dbReference>
<keyword evidence="3" id="KW-0731">Sigma factor</keyword>
<keyword evidence="4" id="KW-0804">Transcription</keyword>
<proteinExistence type="inferred from homology"/>
<dbReference type="InterPro" id="IPR039425">
    <property type="entry name" value="RNA_pol_sigma-70-like"/>
</dbReference>
<dbReference type="InterPro" id="IPR014284">
    <property type="entry name" value="RNA_pol_sigma-70_dom"/>
</dbReference>
<dbReference type="NCBIfam" id="TIGR02937">
    <property type="entry name" value="sigma70-ECF"/>
    <property type="match status" value="1"/>
</dbReference>
<keyword evidence="8" id="KW-1185">Reference proteome</keyword>
<dbReference type="Proteomes" id="UP001597440">
    <property type="component" value="Unassembled WGS sequence"/>
</dbReference>
<evidence type="ECO:0000256" key="2">
    <source>
        <dbReference type="ARBA" id="ARBA00023015"/>
    </source>
</evidence>
<protein>
    <submittedName>
        <fullName evidence="7">RNA polymerase sigma-70 factor</fullName>
    </submittedName>
</protein>
<dbReference type="SUPFAM" id="SSF88946">
    <property type="entry name" value="Sigma2 domain of RNA polymerase sigma factors"/>
    <property type="match status" value="1"/>
</dbReference>
<sequence>MDKTFTESRVKALFVQYYVALVEFATHLIDCRETALDVVQDVFLKLLEREKDLPEQENQLKSYLYSAVKNASLNHLRHLKVVNGHHNQGEWEEESDIRLLDALIYAETINSLHRAIKKLPQSCQEVCRLTYLEGKSNDEAAELCGVSVNTIKTQKRRSVELLRVRLEPLINTIKLLLICFL</sequence>
<dbReference type="SUPFAM" id="SSF88659">
    <property type="entry name" value="Sigma3 and sigma4 domains of RNA polymerase sigma factors"/>
    <property type="match status" value="1"/>
</dbReference>
<evidence type="ECO:0000313" key="8">
    <source>
        <dbReference type="Proteomes" id="UP001597440"/>
    </source>
</evidence>
<dbReference type="InterPro" id="IPR007627">
    <property type="entry name" value="RNA_pol_sigma70_r2"/>
</dbReference>
<feature type="domain" description="RNA polymerase sigma factor 70 region 4 type 2" evidence="6">
    <location>
        <begin position="110"/>
        <end position="160"/>
    </location>
</feature>
<dbReference type="InterPro" id="IPR014327">
    <property type="entry name" value="RNA_pol_sigma70_bacteroid"/>
</dbReference>
<evidence type="ECO:0000313" key="7">
    <source>
        <dbReference type="EMBL" id="MFD2555709.1"/>
    </source>
</evidence>
<evidence type="ECO:0000259" key="5">
    <source>
        <dbReference type="Pfam" id="PF04542"/>
    </source>
</evidence>
<dbReference type="InterPro" id="IPR013324">
    <property type="entry name" value="RNA_pol_sigma_r3/r4-like"/>
</dbReference>
<organism evidence="7 8">
    <name type="scientific">Sphingobacterium tabacisoli</name>
    <dbReference type="NCBI Taxonomy" id="2044855"/>
    <lineage>
        <taxon>Bacteria</taxon>
        <taxon>Pseudomonadati</taxon>
        <taxon>Bacteroidota</taxon>
        <taxon>Sphingobacteriia</taxon>
        <taxon>Sphingobacteriales</taxon>
        <taxon>Sphingobacteriaceae</taxon>
        <taxon>Sphingobacterium</taxon>
    </lineage>
</organism>
<dbReference type="EMBL" id="JBHULD010000014">
    <property type="protein sequence ID" value="MFD2555709.1"/>
    <property type="molecule type" value="Genomic_DNA"/>
</dbReference>
<evidence type="ECO:0000256" key="3">
    <source>
        <dbReference type="ARBA" id="ARBA00023082"/>
    </source>
</evidence>
<dbReference type="InterPro" id="IPR036388">
    <property type="entry name" value="WH-like_DNA-bd_sf"/>
</dbReference>
<comment type="caution">
    <text evidence="7">The sequence shown here is derived from an EMBL/GenBank/DDBJ whole genome shotgun (WGS) entry which is preliminary data.</text>
</comment>
<dbReference type="PANTHER" id="PTHR43133">
    <property type="entry name" value="RNA POLYMERASE ECF-TYPE SIGMA FACTO"/>
    <property type="match status" value="1"/>
</dbReference>